<reference evidence="2 3" key="1">
    <citation type="submission" date="2013-11" db="EMBL/GenBank/DDBJ databases">
        <title>Draft genome of the bovine lungworm Dictyocaulus viviparus.</title>
        <authorList>
            <person name="Mitreva M."/>
        </authorList>
    </citation>
    <scope>NUCLEOTIDE SEQUENCE [LARGE SCALE GENOMIC DNA]</scope>
    <source>
        <strain evidence="2 3">HannoverDv2000</strain>
    </source>
</reference>
<dbReference type="Pfam" id="PF18116">
    <property type="entry name" value="SNX17_FERM_C"/>
    <property type="match status" value="1"/>
</dbReference>
<sequence length="118" mass="13350">IKHCVFRATRIHVWKICEPTSSTGTMTFQFEYLVDKDSFEWITLLTEHAILISMLIHSMGAEILHERNAAVVHQSGVANVLSDKSDLSKELDTLGVCQQNDIFTTITVFAHNSLFVEK</sequence>
<feature type="non-terminal residue" evidence="2">
    <location>
        <position position="1"/>
    </location>
</feature>
<organism evidence="2 3">
    <name type="scientific">Dictyocaulus viviparus</name>
    <name type="common">Bovine lungworm</name>
    <dbReference type="NCBI Taxonomy" id="29172"/>
    <lineage>
        <taxon>Eukaryota</taxon>
        <taxon>Metazoa</taxon>
        <taxon>Ecdysozoa</taxon>
        <taxon>Nematoda</taxon>
        <taxon>Chromadorea</taxon>
        <taxon>Rhabditida</taxon>
        <taxon>Rhabditina</taxon>
        <taxon>Rhabditomorpha</taxon>
        <taxon>Strongyloidea</taxon>
        <taxon>Metastrongylidae</taxon>
        <taxon>Dictyocaulus</taxon>
    </lineage>
</organism>
<dbReference type="EMBL" id="KN717381">
    <property type="protein sequence ID" value="KJH40315.1"/>
    <property type="molecule type" value="Genomic_DNA"/>
</dbReference>
<dbReference type="AlphaFoldDB" id="A0A0D8X700"/>
<accession>A0A0D8X700</accession>
<evidence type="ECO:0000313" key="3">
    <source>
        <dbReference type="Proteomes" id="UP000053766"/>
    </source>
</evidence>
<keyword evidence="3" id="KW-1185">Reference proteome</keyword>
<dbReference type="Proteomes" id="UP000053766">
    <property type="component" value="Unassembled WGS sequence"/>
</dbReference>
<dbReference type="OrthoDB" id="5772781at2759"/>
<dbReference type="InterPro" id="IPR011993">
    <property type="entry name" value="PH-like_dom_sf"/>
</dbReference>
<evidence type="ECO:0000313" key="2">
    <source>
        <dbReference type="EMBL" id="KJH40315.1"/>
    </source>
</evidence>
<feature type="domain" description="Sorting nexin-17/31 FERM" evidence="1">
    <location>
        <begin position="3"/>
        <end position="63"/>
    </location>
</feature>
<dbReference type="STRING" id="29172.A0A0D8X700"/>
<gene>
    <name evidence="2" type="ORF">DICVIV_13745</name>
</gene>
<proteinExistence type="predicted"/>
<dbReference type="InterPro" id="IPR040842">
    <property type="entry name" value="SNX17/31_FERM"/>
</dbReference>
<protein>
    <recommendedName>
        <fullName evidence="1">Sorting nexin-17/31 FERM domain-containing protein</fullName>
    </recommendedName>
</protein>
<evidence type="ECO:0000259" key="1">
    <source>
        <dbReference type="Pfam" id="PF18116"/>
    </source>
</evidence>
<reference evidence="3" key="2">
    <citation type="journal article" date="2016" name="Sci. Rep.">
        <title>Dictyocaulus viviparus genome, variome and transcriptome elucidate lungworm biology and support future intervention.</title>
        <authorList>
            <person name="McNulty S.N."/>
            <person name="Strube C."/>
            <person name="Rosa B.A."/>
            <person name="Martin J.C."/>
            <person name="Tyagi R."/>
            <person name="Choi Y.J."/>
            <person name="Wang Q."/>
            <person name="Hallsworth Pepin K."/>
            <person name="Zhang X."/>
            <person name="Ozersky P."/>
            <person name="Wilson R.K."/>
            <person name="Sternberg P.W."/>
            <person name="Gasser R.B."/>
            <person name="Mitreva M."/>
        </authorList>
    </citation>
    <scope>NUCLEOTIDE SEQUENCE [LARGE SCALE GENOMIC DNA]</scope>
    <source>
        <strain evidence="3">HannoverDv2000</strain>
    </source>
</reference>
<name>A0A0D8X700_DICVI</name>
<dbReference type="Gene3D" id="2.30.29.30">
    <property type="entry name" value="Pleckstrin-homology domain (PH domain)/Phosphotyrosine-binding domain (PTB)"/>
    <property type="match status" value="1"/>
</dbReference>